<evidence type="ECO:0000313" key="4">
    <source>
        <dbReference type="Proteomes" id="UP000008810"/>
    </source>
</evidence>
<evidence type="ECO:0000256" key="1">
    <source>
        <dbReference type="SAM" id="MobiDB-lite"/>
    </source>
</evidence>
<sequence>MPRALPRHHRPLLRTTARREKWKLAGARAGRIWSVGAATCRRFAGADGPAPKLSFLYRSPERLGRPPSPPSLAFSSSSMTPDKASRQKRMADGDGSVSLVGV</sequence>
<evidence type="ECO:0000313" key="3">
    <source>
        <dbReference type="EnsemblPlants" id="KQK18834"/>
    </source>
</evidence>
<dbReference type="Proteomes" id="UP000008810">
    <property type="component" value="Chromosome 1"/>
</dbReference>
<reference evidence="2" key="2">
    <citation type="submission" date="2017-06" db="EMBL/GenBank/DDBJ databases">
        <title>WGS assembly of Brachypodium distachyon.</title>
        <authorList>
            <consortium name="The International Brachypodium Initiative"/>
            <person name="Lucas S."/>
            <person name="Harmon-Smith M."/>
            <person name="Lail K."/>
            <person name="Tice H."/>
            <person name="Grimwood J."/>
            <person name="Bruce D."/>
            <person name="Barry K."/>
            <person name="Shu S."/>
            <person name="Lindquist E."/>
            <person name="Wang M."/>
            <person name="Pitluck S."/>
            <person name="Vogel J.P."/>
            <person name="Garvin D.F."/>
            <person name="Mockler T.C."/>
            <person name="Schmutz J."/>
            <person name="Rokhsar D."/>
            <person name="Bevan M.W."/>
        </authorList>
    </citation>
    <scope>NUCLEOTIDE SEQUENCE</scope>
    <source>
        <strain evidence="2">Bd21</strain>
    </source>
</reference>
<feature type="compositionally biased region" description="Low complexity" evidence="1">
    <location>
        <begin position="71"/>
        <end position="81"/>
    </location>
</feature>
<name>A0A0Q3S1A7_BRADI</name>
<dbReference type="EMBL" id="CM000880">
    <property type="protein sequence ID" value="KQK18834.1"/>
    <property type="molecule type" value="Genomic_DNA"/>
</dbReference>
<dbReference type="AlphaFoldDB" id="A0A0Q3S1A7"/>
<gene>
    <name evidence="2" type="ORF">BRADI_1g45025v3</name>
</gene>
<organism evidence="2">
    <name type="scientific">Brachypodium distachyon</name>
    <name type="common">Purple false brome</name>
    <name type="synonym">Trachynia distachya</name>
    <dbReference type="NCBI Taxonomy" id="15368"/>
    <lineage>
        <taxon>Eukaryota</taxon>
        <taxon>Viridiplantae</taxon>
        <taxon>Streptophyta</taxon>
        <taxon>Embryophyta</taxon>
        <taxon>Tracheophyta</taxon>
        <taxon>Spermatophyta</taxon>
        <taxon>Magnoliopsida</taxon>
        <taxon>Liliopsida</taxon>
        <taxon>Poales</taxon>
        <taxon>Poaceae</taxon>
        <taxon>BOP clade</taxon>
        <taxon>Pooideae</taxon>
        <taxon>Stipodae</taxon>
        <taxon>Brachypodieae</taxon>
        <taxon>Brachypodium</taxon>
    </lineage>
</organism>
<accession>A0A0Q3S1A7</accession>
<protein>
    <submittedName>
        <fullName evidence="2 3">Uncharacterized protein</fullName>
    </submittedName>
</protein>
<reference evidence="2 3" key="1">
    <citation type="journal article" date="2010" name="Nature">
        <title>Genome sequencing and analysis of the model grass Brachypodium distachyon.</title>
        <authorList>
            <consortium name="International Brachypodium Initiative"/>
        </authorList>
    </citation>
    <scope>NUCLEOTIDE SEQUENCE [LARGE SCALE GENOMIC DNA]</scope>
    <source>
        <strain evidence="2 3">Bd21</strain>
    </source>
</reference>
<feature type="compositionally biased region" description="Basic and acidic residues" evidence="1">
    <location>
        <begin position="83"/>
        <end position="92"/>
    </location>
</feature>
<dbReference type="InParanoid" id="A0A0Q3S1A7"/>
<reference evidence="3" key="3">
    <citation type="submission" date="2018-08" db="UniProtKB">
        <authorList>
            <consortium name="EnsemblPlants"/>
        </authorList>
    </citation>
    <scope>IDENTIFICATION</scope>
    <source>
        <strain evidence="3">cv. Bd21</strain>
    </source>
</reference>
<evidence type="ECO:0000313" key="2">
    <source>
        <dbReference type="EMBL" id="KQK18834.1"/>
    </source>
</evidence>
<dbReference type="Gramene" id="KQK18834">
    <property type="protein sequence ID" value="KQK18834"/>
    <property type="gene ID" value="BRADI_1g45025v3"/>
</dbReference>
<proteinExistence type="predicted"/>
<feature type="region of interest" description="Disordered" evidence="1">
    <location>
        <begin position="59"/>
        <end position="102"/>
    </location>
</feature>
<keyword evidence="4" id="KW-1185">Reference proteome</keyword>
<dbReference type="EnsemblPlants" id="KQK18834">
    <property type="protein sequence ID" value="KQK18834"/>
    <property type="gene ID" value="BRADI_1g45025v3"/>
</dbReference>